<accession>A0ABT3ZVI3</accession>
<keyword evidence="6 9" id="KW-0378">Hydrolase</keyword>
<name>A0ABT3ZVI3_9BACT</name>
<evidence type="ECO:0000256" key="9">
    <source>
        <dbReference type="HAMAP-Rule" id="MF_00161"/>
    </source>
</evidence>
<protein>
    <recommendedName>
        <fullName evidence="9">Lipoprotein signal peptidase</fullName>
        <ecNumber evidence="9">3.4.23.36</ecNumber>
    </recommendedName>
    <alternativeName>
        <fullName evidence="9">Prolipoprotein signal peptidase</fullName>
    </alternativeName>
    <alternativeName>
        <fullName evidence="9">Signal peptidase II</fullName>
        <shortName evidence="9">SPase II</shortName>
    </alternativeName>
</protein>
<evidence type="ECO:0000256" key="3">
    <source>
        <dbReference type="ARBA" id="ARBA00022670"/>
    </source>
</evidence>
<keyword evidence="7 9" id="KW-1133">Transmembrane helix</keyword>
<keyword evidence="8 9" id="KW-0472">Membrane</keyword>
<dbReference type="PANTHER" id="PTHR33695">
    <property type="entry name" value="LIPOPROTEIN SIGNAL PEPTIDASE"/>
    <property type="match status" value="1"/>
</dbReference>
<gene>
    <name evidence="9 11" type="primary">lspA</name>
    <name evidence="11" type="ORF">OV287_02810</name>
</gene>
<keyword evidence="12" id="KW-1185">Reference proteome</keyword>
<keyword evidence="2 9" id="KW-1003">Cell membrane</keyword>
<evidence type="ECO:0000256" key="6">
    <source>
        <dbReference type="ARBA" id="ARBA00022801"/>
    </source>
</evidence>
<evidence type="ECO:0000256" key="2">
    <source>
        <dbReference type="ARBA" id="ARBA00022475"/>
    </source>
</evidence>
<dbReference type="GO" id="GO:0004190">
    <property type="term" value="F:aspartic-type endopeptidase activity"/>
    <property type="evidence" value="ECO:0007669"/>
    <property type="project" value="UniProtKB-EC"/>
</dbReference>
<comment type="subcellular location">
    <subcellularLocation>
        <location evidence="9">Cell membrane</location>
        <topology evidence="9">Multi-pass membrane protein</topology>
    </subcellularLocation>
</comment>
<comment type="similarity">
    <text evidence="1 9 10">Belongs to the peptidase A8 family.</text>
</comment>
<feature type="active site" evidence="9">
    <location>
        <position position="155"/>
    </location>
</feature>
<evidence type="ECO:0000256" key="8">
    <source>
        <dbReference type="ARBA" id="ARBA00023136"/>
    </source>
</evidence>
<evidence type="ECO:0000313" key="12">
    <source>
        <dbReference type="Proteomes" id="UP001207654"/>
    </source>
</evidence>
<evidence type="ECO:0000313" key="11">
    <source>
        <dbReference type="EMBL" id="MCY1073403.1"/>
    </source>
</evidence>
<evidence type="ECO:0000256" key="10">
    <source>
        <dbReference type="RuleBase" id="RU004181"/>
    </source>
</evidence>
<comment type="function">
    <text evidence="9">This protein specifically catalyzes the removal of signal peptides from prolipoproteins.</text>
</comment>
<dbReference type="EC" id="3.4.23.36" evidence="9"/>
<organism evidence="11 12">
    <name type="scientific">Archangium lansingense</name>
    <dbReference type="NCBI Taxonomy" id="2995310"/>
    <lineage>
        <taxon>Bacteria</taxon>
        <taxon>Pseudomonadati</taxon>
        <taxon>Myxococcota</taxon>
        <taxon>Myxococcia</taxon>
        <taxon>Myxococcales</taxon>
        <taxon>Cystobacterineae</taxon>
        <taxon>Archangiaceae</taxon>
        <taxon>Archangium</taxon>
    </lineage>
</organism>
<comment type="caution">
    <text evidence="11">The sequence shown here is derived from an EMBL/GenBank/DDBJ whole genome shotgun (WGS) entry which is preliminary data.</text>
</comment>
<feature type="transmembrane region" description="Helical" evidence="9">
    <location>
        <begin position="99"/>
        <end position="116"/>
    </location>
</feature>
<sequence length="209" mass="23501">MPRKYILLLTVALGVILLDQWTKYAVVRELTTRFDDRPTVGERLSAMYGEPPPPGIYGLHYQPKRHIEVSESFFRLRYAENPGAAWGMFRSLPPGPRGLLFHVVSIAAVVLITWYFSKLSGKDPQEKWALWGLPLVLGGAIGNYIDRIARAFVIDFLEAHWYDKAAWPSFNVADSAIVVGVGLLMVDAFVRKETPKEAPKQDKSAEARS</sequence>
<evidence type="ECO:0000256" key="5">
    <source>
        <dbReference type="ARBA" id="ARBA00022750"/>
    </source>
</evidence>
<feature type="active site" evidence="9">
    <location>
        <position position="174"/>
    </location>
</feature>
<comment type="caution">
    <text evidence="9">Lacks conserved residue(s) required for the propagation of feature annotation.</text>
</comment>
<evidence type="ECO:0000256" key="4">
    <source>
        <dbReference type="ARBA" id="ARBA00022692"/>
    </source>
</evidence>
<keyword evidence="3 9" id="KW-0645">Protease</keyword>
<dbReference type="Pfam" id="PF01252">
    <property type="entry name" value="Peptidase_A8"/>
    <property type="match status" value="1"/>
</dbReference>
<comment type="pathway">
    <text evidence="9">Protein modification; lipoprotein biosynthesis (signal peptide cleavage).</text>
</comment>
<dbReference type="NCBIfam" id="NF011355">
    <property type="entry name" value="PRK14773.1"/>
    <property type="match status" value="1"/>
</dbReference>
<keyword evidence="5 9" id="KW-0064">Aspartyl protease</keyword>
<feature type="transmembrane region" description="Helical" evidence="9">
    <location>
        <begin position="128"/>
        <end position="145"/>
    </location>
</feature>
<keyword evidence="4 9" id="KW-0812">Transmembrane</keyword>
<dbReference type="PANTHER" id="PTHR33695:SF1">
    <property type="entry name" value="LIPOPROTEIN SIGNAL PEPTIDASE"/>
    <property type="match status" value="1"/>
</dbReference>
<dbReference type="EMBL" id="JAPNKA010000001">
    <property type="protein sequence ID" value="MCY1073403.1"/>
    <property type="molecule type" value="Genomic_DNA"/>
</dbReference>
<comment type="catalytic activity">
    <reaction evidence="9">
        <text>Release of signal peptides from bacterial membrane prolipoproteins. Hydrolyzes -Xaa-Yaa-Zaa-|-(S,diacylglyceryl)Cys-, in which Xaa is hydrophobic (preferably Leu), and Yaa (Ala or Ser) and Zaa (Gly or Ala) have small, neutral side chains.</text>
        <dbReference type="EC" id="3.4.23.36"/>
    </reaction>
</comment>
<dbReference type="HAMAP" id="MF_00161">
    <property type="entry name" value="LspA"/>
    <property type="match status" value="1"/>
</dbReference>
<dbReference type="NCBIfam" id="TIGR00077">
    <property type="entry name" value="lspA"/>
    <property type="match status" value="1"/>
</dbReference>
<evidence type="ECO:0000256" key="7">
    <source>
        <dbReference type="ARBA" id="ARBA00022989"/>
    </source>
</evidence>
<dbReference type="InterPro" id="IPR001872">
    <property type="entry name" value="Peptidase_A8"/>
</dbReference>
<dbReference type="RefSeq" id="WP_267532411.1">
    <property type="nucleotide sequence ID" value="NZ_JAPNKA010000001.1"/>
</dbReference>
<reference evidence="11 12" key="1">
    <citation type="submission" date="2022-11" db="EMBL/GenBank/DDBJ databases">
        <title>Minimal conservation of predation-associated metabolite biosynthetic gene clusters underscores biosynthetic potential of Myxococcota including descriptions for ten novel species: Archangium lansinium sp. nov., Myxococcus landrumus sp. nov., Nannocystis bai.</title>
        <authorList>
            <person name="Ahearne A."/>
            <person name="Stevens C."/>
            <person name="Phillips K."/>
        </authorList>
    </citation>
    <scope>NUCLEOTIDE SEQUENCE [LARGE SCALE GENOMIC DNA]</scope>
    <source>
        <strain evidence="11 12">MIWBW</strain>
    </source>
</reference>
<evidence type="ECO:0000256" key="1">
    <source>
        <dbReference type="ARBA" id="ARBA00006139"/>
    </source>
</evidence>
<dbReference type="PRINTS" id="PR00781">
    <property type="entry name" value="LIPOSIGPTASE"/>
</dbReference>
<proteinExistence type="inferred from homology"/>
<dbReference type="Proteomes" id="UP001207654">
    <property type="component" value="Unassembled WGS sequence"/>
</dbReference>